<evidence type="ECO:0000313" key="3">
    <source>
        <dbReference type="EMBL" id="CAD7573805.1"/>
    </source>
</evidence>
<accession>A0A7R9J740</accession>
<proteinExistence type="predicted"/>
<dbReference type="PANTHER" id="PTHR43313:SF36">
    <property type="entry name" value="D-BETA-HYDROXYBUTYRATE DEHYDROGENASE, MITOCHONDRIAL"/>
    <property type="match status" value="1"/>
</dbReference>
<dbReference type="Pfam" id="PF00106">
    <property type="entry name" value="adh_short"/>
    <property type="match status" value="2"/>
</dbReference>
<gene>
    <name evidence="3" type="ORF">TCMB3V08_LOCUS6430</name>
</gene>
<dbReference type="Gene3D" id="3.40.50.720">
    <property type="entry name" value="NAD(P)-binding Rossmann-like Domain"/>
    <property type="match status" value="2"/>
</dbReference>
<dbReference type="GO" id="GO:0008202">
    <property type="term" value="P:steroid metabolic process"/>
    <property type="evidence" value="ECO:0007669"/>
    <property type="project" value="TreeGrafter"/>
</dbReference>
<dbReference type="InterPro" id="IPR036291">
    <property type="entry name" value="NAD(P)-bd_dom_sf"/>
</dbReference>
<evidence type="ECO:0000256" key="1">
    <source>
        <dbReference type="ARBA" id="ARBA00023002"/>
    </source>
</evidence>
<sequence>MKAAVSCCDHKSSTGRPILTAKTWRERVTNPNCGLYIFPKVLKLIKYYVSRGRPDGMPAIAMTIVEINKHYGRQDVCACKEKPEKPLANTSILNTLFPLDNVDAKLVIVGMSVKNNLMPYFQLEKCGGNCAVFNRTEWQELGSYNNTQPPQMICLTSHEFSLRHMCGDHMVVIIGKQDSKIKRVAYLAPISARVCDVWDLIDVAIDRRDMWSTPIARYCNDVIDTLVVDVCDTLTESADVIDFEQPTAVTLVLVTSALEDLTPSDQLSMLVALMPEGAGAQELKSDTSSRLHIVPLDVTKEKDVDKAVEYVKAIQGDQGEIELMPVEIFQRIIEVNTIGSVRVTKAFLPLVRKSKGRLVFTASCAGRLNLKEIYRNLHGDEWGNHSGINCYQYSRPGSNHNISVIGILIYRESDGLDHAAIGKGLLYGSFFLSEIQESTIILIHEFKDYVIHLRIVPQSSVTAAPFSRISSRFRSHSIPFLPPSNPSLTATKTTLRHGHKTLSLVGVSLCSLSKSFANEYLFCSSSFATDQISARGSSFATDLIQASGPSFATDLRLSISRSTVPGLVPYSMSKHAIVSFVDGLRREMRKWSVTVHGIEPMMYRTQMTDMESYRKFLKQQWSELPEEVRRLYGDSYIDKYMVEEGGGYGGGEIADTKTLVPEPQHLYNEPYESELFHFHEWHGNYVNTRHVIGELAYALWQRKCPMISGFTESGRGPLAKPFPARQINREEMLRCPTMPYSRNTCRTDRCDIRITCVTSRELHVGCCLEDSYYKNVQHLLSVHCVALLNSLVEPAPFDPSPDKFTLGQRLPGKLSAYIRSDTADKATKASENESSSNIVEVIDNLVDAAVGATPKRRNKLDQYIVVTLEVLYRSYFVPIVKYAAETWTSNIRENRKGEVMGMKGVRSVLAVARRNKISYLGKSRGIGKVELEEVNPHLRGGRVENHLGKTTLSSTDRDSNLDLPVLSSRAQHDKRVSQLRHRGGRGSTEPLRVVSTLTKQKRIERQENGIKFLSQGYSDRTGTS</sequence>
<dbReference type="AlphaFoldDB" id="A0A7R9J740"/>
<name>A0A7R9J740_TIMCA</name>
<organism evidence="3">
    <name type="scientific">Timema californicum</name>
    <name type="common">California timema</name>
    <name type="synonym">Walking stick</name>
    <dbReference type="NCBI Taxonomy" id="61474"/>
    <lineage>
        <taxon>Eukaryota</taxon>
        <taxon>Metazoa</taxon>
        <taxon>Ecdysozoa</taxon>
        <taxon>Arthropoda</taxon>
        <taxon>Hexapoda</taxon>
        <taxon>Insecta</taxon>
        <taxon>Pterygota</taxon>
        <taxon>Neoptera</taxon>
        <taxon>Polyneoptera</taxon>
        <taxon>Phasmatodea</taxon>
        <taxon>Timematodea</taxon>
        <taxon>Timematoidea</taxon>
        <taxon>Timematidae</taxon>
        <taxon>Timema</taxon>
    </lineage>
</organism>
<dbReference type="PANTHER" id="PTHR43313">
    <property type="entry name" value="SHORT-CHAIN DEHYDROGENASE/REDUCTASE FAMILY 9C"/>
    <property type="match status" value="1"/>
</dbReference>
<dbReference type="InterPro" id="IPR002347">
    <property type="entry name" value="SDR_fam"/>
</dbReference>
<reference evidence="3" key="1">
    <citation type="submission" date="2020-11" db="EMBL/GenBank/DDBJ databases">
        <authorList>
            <person name="Tran Van P."/>
        </authorList>
    </citation>
    <scope>NUCLEOTIDE SEQUENCE</scope>
</reference>
<dbReference type="SUPFAM" id="SSF51735">
    <property type="entry name" value="NAD(P)-binding Rossmann-fold domains"/>
    <property type="match status" value="2"/>
</dbReference>
<feature type="region of interest" description="Disordered" evidence="2">
    <location>
        <begin position="970"/>
        <end position="989"/>
    </location>
</feature>
<dbReference type="PROSITE" id="PS00061">
    <property type="entry name" value="ADH_SHORT"/>
    <property type="match status" value="1"/>
</dbReference>
<dbReference type="GO" id="GO:0016491">
    <property type="term" value="F:oxidoreductase activity"/>
    <property type="evidence" value="ECO:0007669"/>
    <property type="project" value="UniProtKB-KW"/>
</dbReference>
<protein>
    <submittedName>
        <fullName evidence="3">(California timema) hypothetical protein</fullName>
    </submittedName>
</protein>
<evidence type="ECO:0000256" key="2">
    <source>
        <dbReference type="SAM" id="MobiDB-lite"/>
    </source>
</evidence>
<dbReference type="InterPro" id="IPR020904">
    <property type="entry name" value="Sc_DH/Rdtase_CS"/>
</dbReference>
<keyword evidence="1" id="KW-0560">Oxidoreductase</keyword>
<dbReference type="EMBL" id="OE181853">
    <property type="protein sequence ID" value="CAD7573805.1"/>
    <property type="molecule type" value="Genomic_DNA"/>
</dbReference>